<feature type="chain" id="PRO_5013986418" description="Hydrophobin" evidence="7">
    <location>
        <begin position="23"/>
        <end position="124"/>
    </location>
</feature>
<dbReference type="EMBL" id="JH687552">
    <property type="protein sequence ID" value="EIN05015.1"/>
    <property type="molecule type" value="Genomic_DNA"/>
</dbReference>
<name>R7S3N8_PUNST</name>
<evidence type="ECO:0000256" key="6">
    <source>
        <dbReference type="ARBA" id="ARBA00023157"/>
    </source>
</evidence>
<dbReference type="GeneID" id="18880016"/>
<evidence type="ECO:0000256" key="2">
    <source>
        <dbReference type="ARBA" id="ARBA00010446"/>
    </source>
</evidence>
<dbReference type="eggNOG" id="ENOG502ST8F">
    <property type="taxonomic scope" value="Eukaryota"/>
</dbReference>
<evidence type="ECO:0000256" key="5">
    <source>
        <dbReference type="ARBA" id="ARBA00022729"/>
    </source>
</evidence>
<dbReference type="InterPro" id="IPR001338">
    <property type="entry name" value="Class_I_Hydrophobin"/>
</dbReference>
<proteinExistence type="inferred from homology"/>
<dbReference type="HOGENOM" id="CLU_105134_2_0_1"/>
<protein>
    <recommendedName>
        <fullName evidence="7">Hydrophobin</fullName>
    </recommendedName>
</protein>
<comment type="subcellular location">
    <subcellularLocation>
        <location evidence="1 7">Secreted</location>
        <location evidence="1 7">Cell wall</location>
    </subcellularLocation>
</comment>
<dbReference type="GO" id="GO:0005199">
    <property type="term" value="F:structural constituent of cell wall"/>
    <property type="evidence" value="ECO:0007669"/>
    <property type="project" value="InterPro"/>
</dbReference>
<dbReference type="InterPro" id="IPR019778">
    <property type="entry name" value="Class_I_Hydrophobin_CS"/>
</dbReference>
<dbReference type="AlphaFoldDB" id="R7S3N8"/>
<keyword evidence="3 7" id="KW-0134">Cell wall</keyword>
<dbReference type="KEGG" id="psq:PUNSTDRAFT_138199"/>
<evidence type="ECO:0000256" key="4">
    <source>
        <dbReference type="ARBA" id="ARBA00022525"/>
    </source>
</evidence>
<evidence type="ECO:0000313" key="9">
    <source>
        <dbReference type="Proteomes" id="UP000054196"/>
    </source>
</evidence>
<dbReference type="RefSeq" id="XP_007387938.1">
    <property type="nucleotide sequence ID" value="XM_007387876.1"/>
</dbReference>
<dbReference type="OMA" id="TAVCCED"/>
<dbReference type="OrthoDB" id="4225815at2759"/>
<reference evidence="9" key="1">
    <citation type="journal article" date="2012" name="Science">
        <title>The Paleozoic origin of enzymatic lignin decomposition reconstructed from 31 fungal genomes.</title>
        <authorList>
            <person name="Floudas D."/>
            <person name="Binder M."/>
            <person name="Riley R."/>
            <person name="Barry K."/>
            <person name="Blanchette R.A."/>
            <person name="Henrissat B."/>
            <person name="Martinez A.T."/>
            <person name="Otillar R."/>
            <person name="Spatafora J.W."/>
            <person name="Yadav J.S."/>
            <person name="Aerts A."/>
            <person name="Benoit I."/>
            <person name="Boyd A."/>
            <person name="Carlson A."/>
            <person name="Copeland A."/>
            <person name="Coutinho P.M."/>
            <person name="de Vries R.P."/>
            <person name="Ferreira P."/>
            <person name="Findley K."/>
            <person name="Foster B."/>
            <person name="Gaskell J."/>
            <person name="Glotzer D."/>
            <person name="Gorecki P."/>
            <person name="Heitman J."/>
            <person name="Hesse C."/>
            <person name="Hori C."/>
            <person name="Igarashi K."/>
            <person name="Jurgens J.A."/>
            <person name="Kallen N."/>
            <person name="Kersten P."/>
            <person name="Kohler A."/>
            <person name="Kuees U."/>
            <person name="Kumar T.K.A."/>
            <person name="Kuo A."/>
            <person name="LaButti K."/>
            <person name="Larrondo L.F."/>
            <person name="Lindquist E."/>
            <person name="Ling A."/>
            <person name="Lombard V."/>
            <person name="Lucas S."/>
            <person name="Lundell T."/>
            <person name="Martin R."/>
            <person name="McLaughlin D.J."/>
            <person name="Morgenstern I."/>
            <person name="Morin E."/>
            <person name="Murat C."/>
            <person name="Nagy L.G."/>
            <person name="Nolan M."/>
            <person name="Ohm R.A."/>
            <person name="Patyshakuliyeva A."/>
            <person name="Rokas A."/>
            <person name="Ruiz-Duenas F.J."/>
            <person name="Sabat G."/>
            <person name="Salamov A."/>
            <person name="Samejima M."/>
            <person name="Schmutz J."/>
            <person name="Slot J.C."/>
            <person name="St John F."/>
            <person name="Stenlid J."/>
            <person name="Sun H."/>
            <person name="Sun S."/>
            <person name="Syed K."/>
            <person name="Tsang A."/>
            <person name="Wiebenga A."/>
            <person name="Young D."/>
            <person name="Pisabarro A."/>
            <person name="Eastwood D.C."/>
            <person name="Martin F."/>
            <person name="Cullen D."/>
            <person name="Grigoriev I.V."/>
            <person name="Hibbett D.S."/>
        </authorList>
    </citation>
    <scope>NUCLEOTIDE SEQUENCE [LARGE SCALE GENOMIC DNA]</scope>
    <source>
        <strain evidence="9">HHB-11173 SS5</strain>
    </source>
</reference>
<keyword evidence="9" id="KW-1185">Reference proteome</keyword>
<dbReference type="SMART" id="SM00075">
    <property type="entry name" value="HYDRO"/>
    <property type="match status" value="1"/>
</dbReference>
<feature type="signal peptide" evidence="7">
    <location>
        <begin position="1"/>
        <end position="22"/>
    </location>
</feature>
<dbReference type="GO" id="GO:0009277">
    <property type="term" value="C:fungal-type cell wall"/>
    <property type="evidence" value="ECO:0007669"/>
    <property type="project" value="InterPro"/>
</dbReference>
<evidence type="ECO:0000313" key="8">
    <source>
        <dbReference type="EMBL" id="EIN05015.1"/>
    </source>
</evidence>
<organism evidence="8 9">
    <name type="scientific">Punctularia strigosozonata (strain HHB-11173)</name>
    <name type="common">White-rot fungus</name>
    <dbReference type="NCBI Taxonomy" id="741275"/>
    <lineage>
        <taxon>Eukaryota</taxon>
        <taxon>Fungi</taxon>
        <taxon>Dikarya</taxon>
        <taxon>Basidiomycota</taxon>
        <taxon>Agaricomycotina</taxon>
        <taxon>Agaricomycetes</taxon>
        <taxon>Corticiales</taxon>
        <taxon>Punctulariaceae</taxon>
        <taxon>Punctularia</taxon>
    </lineage>
</organism>
<sequence length="124" mass="12075">MFFKLSSAVVVATSSLVILAAASPTDLTERGGSAPAGCTTGSTQCCSSTSSTSDPLVSTILGLLNIVVSGVDIPIGLGCSPLNIIGIGGNTCTNNVVCCDNTDDAGGLLSGLIGIGCIPIIATL</sequence>
<dbReference type="PROSITE" id="PS00956">
    <property type="entry name" value="HYDROPHOBIN"/>
    <property type="match status" value="1"/>
</dbReference>
<keyword evidence="4 7" id="KW-0964">Secreted</keyword>
<evidence type="ECO:0000256" key="7">
    <source>
        <dbReference type="RuleBase" id="RU365009"/>
    </source>
</evidence>
<evidence type="ECO:0000256" key="1">
    <source>
        <dbReference type="ARBA" id="ARBA00004191"/>
    </source>
</evidence>
<gene>
    <name evidence="8" type="ORF">PUNSTDRAFT_138199</name>
</gene>
<dbReference type="CDD" id="cd23507">
    <property type="entry name" value="hydrophobin_I"/>
    <property type="match status" value="1"/>
</dbReference>
<accession>R7S3N8</accession>
<dbReference type="Proteomes" id="UP000054196">
    <property type="component" value="Unassembled WGS sequence"/>
</dbReference>
<dbReference type="Pfam" id="PF01185">
    <property type="entry name" value="Hydrophobin"/>
    <property type="match status" value="1"/>
</dbReference>
<evidence type="ECO:0000256" key="3">
    <source>
        <dbReference type="ARBA" id="ARBA00022512"/>
    </source>
</evidence>
<keyword evidence="5 7" id="KW-0732">Signal</keyword>
<keyword evidence="6 7" id="KW-1015">Disulfide bond</keyword>
<comment type="similarity">
    <text evidence="2 7">Belongs to the fungal hydrophobin family.</text>
</comment>